<dbReference type="InterPro" id="IPR029510">
    <property type="entry name" value="Ald_DH_CS_GLU"/>
</dbReference>
<evidence type="ECO:0000256" key="4">
    <source>
        <dbReference type="RuleBase" id="RU003345"/>
    </source>
</evidence>
<keyword evidence="2 4" id="KW-0560">Oxidoreductase</keyword>
<evidence type="ECO:0000256" key="1">
    <source>
        <dbReference type="ARBA" id="ARBA00009986"/>
    </source>
</evidence>
<dbReference type="InterPro" id="IPR016162">
    <property type="entry name" value="Ald_DH_N"/>
</dbReference>
<reference evidence="7 8" key="1">
    <citation type="submission" date="2023-04" db="EMBL/GenBank/DDBJ databases">
        <title>Draft genome sequence of Saccharopolyspora sp. TS4A08 isolated from sweet potato rhizospheric soil.</title>
        <authorList>
            <person name="Suksaard P."/>
            <person name="Duangmal K."/>
        </authorList>
    </citation>
    <scope>NUCLEOTIDE SEQUENCE [LARGE SCALE GENOMIC DNA]</scope>
    <source>
        <strain evidence="7 8">TS4A08</strain>
    </source>
</reference>
<keyword evidence="8" id="KW-1185">Reference proteome</keyword>
<sequence length="514" mass="54599">MSQARERWPPLPLHILPDEQGPPHHWRAPSRERKSFMTVVADSRLEMYLSGARVPAHSQAAIDVIDPATEEVIGHIADGDATDVDRAVRAASDALPAWRELTPAQRAGFLRAIADEFERRIDEMSELVSRQNGTPIALAGAMQAMVPENYRYFASLADALETRERRATVGGDAIITREPVGVVGAIVPWNGPQPLTAWKVGPALAAGCTVVLKPAPETSLDALLLTEVFDAVGLPPGVIGVVTGGRQTGAALVEHPTVRKIAFTGSAAAGKAIAATCGAGLKHVTLELGGKSAGILLDDVDLDSFRPFVLSACTPNTGQTCRALTRVLAPRARYEEVVQFLADALRAIPLGSPSDPANLYGPLVNAAQRERVEAYIRIGVEEGAEVVTGGGRPAGFNCGYYVEPTLFRNVTNDMRIAREEIFGPVIAVMPYDTIDEAVAIANDSEYGLGGGVFSPDVERATAVAERIESGTVGVNTATFPMDAPFGGIKNSGLGTELGPHALDPYLTYKTIFRP</sequence>
<comment type="similarity">
    <text evidence="1 4">Belongs to the aldehyde dehydrogenase family.</text>
</comment>
<dbReference type="Gene3D" id="3.40.605.10">
    <property type="entry name" value="Aldehyde Dehydrogenase, Chain A, domain 1"/>
    <property type="match status" value="1"/>
</dbReference>
<dbReference type="EMBL" id="JASAOF010000021">
    <property type="protein sequence ID" value="MDI2031791.1"/>
    <property type="molecule type" value="Genomic_DNA"/>
</dbReference>
<comment type="caution">
    <text evidence="7">The sequence shown here is derived from an EMBL/GenBank/DDBJ whole genome shotgun (WGS) entry which is preliminary data.</text>
</comment>
<dbReference type="PANTHER" id="PTHR42804:SF1">
    <property type="entry name" value="ALDEHYDE DEHYDROGENASE-RELATED"/>
    <property type="match status" value="1"/>
</dbReference>
<dbReference type="InterPro" id="IPR016163">
    <property type="entry name" value="Ald_DH_C"/>
</dbReference>
<evidence type="ECO:0000313" key="7">
    <source>
        <dbReference type="EMBL" id="MDI2031791.1"/>
    </source>
</evidence>
<evidence type="ECO:0000256" key="5">
    <source>
        <dbReference type="SAM" id="MobiDB-lite"/>
    </source>
</evidence>
<evidence type="ECO:0000313" key="8">
    <source>
        <dbReference type="Proteomes" id="UP001237595"/>
    </source>
</evidence>
<proteinExistence type="inferred from homology"/>
<dbReference type="Pfam" id="PF00171">
    <property type="entry name" value="Aldedh"/>
    <property type="match status" value="1"/>
</dbReference>
<dbReference type="InterPro" id="IPR015590">
    <property type="entry name" value="Aldehyde_DH_dom"/>
</dbReference>
<organism evidence="7 8">
    <name type="scientific">Saccharopolyspora ipomoeae</name>
    <dbReference type="NCBI Taxonomy" id="3042027"/>
    <lineage>
        <taxon>Bacteria</taxon>
        <taxon>Bacillati</taxon>
        <taxon>Actinomycetota</taxon>
        <taxon>Actinomycetes</taxon>
        <taxon>Pseudonocardiales</taxon>
        <taxon>Pseudonocardiaceae</taxon>
        <taxon>Saccharopolyspora</taxon>
    </lineage>
</organism>
<feature type="domain" description="Aldehyde dehydrogenase" evidence="6">
    <location>
        <begin position="57"/>
        <end position="511"/>
    </location>
</feature>
<feature type="active site" evidence="3">
    <location>
        <position position="287"/>
    </location>
</feature>
<dbReference type="Gene3D" id="3.40.309.10">
    <property type="entry name" value="Aldehyde Dehydrogenase, Chain A, domain 2"/>
    <property type="match status" value="1"/>
</dbReference>
<accession>A0ABT6PV10</accession>
<protein>
    <submittedName>
        <fullName evidence="7">Aldehyde dehydrogenase</fullName>
    </submittedName>
</protein>
<dbReference type="InterPro" id="IPR016161">
    <property type="entry name" value="Ald_DH/histidinol_DH"/>
</dbReference>
<gene>
    <name evidence="7" type="ORF">QFW96_24405</name>
</gene>
<dbReference type="PANTHER" id="PTHR42804">
    <property type="entry name" value="ALDEHYDE DEHYDROGENASE"/>
    <property type="match status" value="1"/>
</dbReference>
<name>A0ABT6PV10_9PSEU</name>
<feature type="region of interest" description="Disordered" evidence="5">
    <location>
        <begin position="1"/>
        <end position="28"/>
    </location>
</feature>
<evidence type="ECO:0000256" key="2">
    <source>
        <dbReference type="ARBA" id="ARBA00023002"/>
    </source>
</evidence>
<dbReference type="CDD" id="cd07139">
    <property type="entry name" value="ALDH_AldA-Rv0768"/>
    <property type="match status" value="1"/>
</dbReference>
<dbReference type="Proteomes" id="UP001237595">
    <property type="component" value="Unassembled WGS sequence"/>
</dbReference>
<evidence type="ECO:0000259" key="6">
    <source>
        <dbReference type="Pfam" id="PF00171"/>
    </source>
</evidence>
<evidence type="ECO:0000256" key="3">
    <source>
        <dbReference type="PROSITE-ProRule" id="PRU10007"/>
    </source>
</evidence>
<dbReference type="SUPFAM" id="SSF53720">
    <property type="entry name" value="ALDH-like"/>
    <property type="match status" value="1"/>
</dbReference>
<dbReference type="PROSITE" id="PS00687">
    <property type="entry name" value="ALDEHYDE_DEHYDR_GLU"/>
    <property type="match status" value="1"/>
</dbReference>